<dbReference type="EMBL" id="JANVFO010000034">
    <property type="protein sequence ID" value="KAJ3730902.1"/>
    <property type="molecule type" value="Genomic_DNA"/>
</dbReference>
<dbReference type="Proteomes" id="UP001176059">
    <property type="component" value="Unassembled WGS sequence"/>
</dbReference>
<organism evidence="1 2">
    <name type="scientific">Lentinula guzmanii</name>
    <dbReference type="NCBI Taxonomy" id="2804957"/>
    <lineage>
        <taxon>Eukaryota</taxon>
        <taxon>Fungi</taxon>
        <taxon>Dikarya</taxon>
        <taxon>Basidiomycota</taxon>
        <taxon>Agaricomycotina</taxon>
        <taxon>Agaricomycetes</taxon>
        <taxon>Agaricomycetidae</taxon>
        <taxon>Agaricales</taxon>
        <taxon>Marasmiineae</taxon>
        <taxon>Omphalotaceae</taxon>
        <taxon>Lentinula</taxon>
    </lineage>
</organism>
<name>A0AA38JFU4_9AGAR</name>
<reference evidence="1" key="1">
    <citation type="submission" date="2022-08" db="EMBL/GenBank/DDBJ databases">
        <authorList>
            <consortium name="DOE Joint Genome Institute"/>
            <person name="Min B."/>
            <person name="Sierra-Patev S."/>
            <person name="Naranjo-Ortiz M."/>
            <person name="Looney B."/>
            <person name="Konkel Z."/>
            <person name="Slot J.C."/>
            <person name="Sakamoto Y."/>
            <person name="Steenwyk J.L."/>
            <person name="Rokas A."/>
            <person name="Carro J."/>
            <person name="Camarero S."/>
            <person name="Ferreira P."/>
            <person name="Molpeceres G."/>
            <person name="Ruiz-duenas F.J."/>
            <person name="Serrano A."/>
            <person name="Henrissat B."/>
            <person name="Drula E."/>
            <person name="Hughes K.W."/>
            <person name="Mata J.L."/>
            <person name="Ishikawa N.K."/>
            <person name="Vargas-Isla R."/>
            <person name="Ushijima S."/>
            <person name="Smith C.A."/>
            <person name="Ahrendt S."/>
            <person name="Andreopoulos W."/>
            <person name="He G."/>
            <person name="LaButti K."/>
            <person name="Lipzen A."/>
            <person name="Ng V."/>
            <person name="Riley R."/>
            <person name="Sandor L."/>
            <person name="Barry K."/>
            <person name="Martinez A.T."/>
            <person name="Xiao Y."/>
            <person name="Gibbons J.G."/>
            <person name="Terashima K."/>
            <person name="Hibbett D.S."/>
            <person name="Grigoriev I.V."/>
        </authorList>
    </citation>
    <scope>NUCLEOTIDE SEQUENCE</scope>
    <source>
        <strain evidence="1">ET3784</strain>
    </source>
</reference>
<keyword evidence="2" id="KW-1185">Reference proteome</keyword>
<proteinExistence type="predicted"/>
<accession>A0AA38JFU4</accession>
<evidence type="ECO:0000313" key="1">
    <source>
        <dbReference type="EMBL" id="KAJ3730902.1"/>
    </source>
</evidence>
<dbReference type="AlphaFoldDB" id="A0AA38JFU4"/>
<gene>
    <name evidence="1" type="ORF">DFJ43DRAFT_1000054</name>
</gene>
<reference evidence="1" key="2">
    <citation type="journal article" date="2023" name="Proc. Natl. Acad. Sci. U.S.A.">
        <title>A global phylogenomic analysis of the shiitake genus Lentinula.</title>
        <authorList>
            <person name="Sierra-Patev S."/>
            <person name="Min B."/>
            <person name="Naranjo-Ortiz M."/>
            <person name="Looney B."/>
            <person name="Konkel Z."/>
            <person name="Slot J.C."/>
            <person name="Sakamoto Y."/>
            <person name="Steenwyk J.L."/>
            <person name="Rokas A."/>
            <person name="Carro J."/>
            <person name="Camarero S."/>
            <person name="Ferreira P."/>
            <person name="Molpeceres G."/>
            <person name="Ruiz-Duenas F.J."/>
            <person name="Serrano A."/>
            <person name="Henrissat B."/>
            <person name="Drula E."/>
            <person name="Hughes K.W."/>
            <person name="Mata J.L."/>
            <person name="Ishikawa N.K."/>
            <person name="Vargas-Isla R."/>
            <person name="Ushijima S."/>
            <person name="Smith C.A."/>
            <person name="Donoghue J."/>
            <person name="Ahrendt S."/>
            <person name="Andreopoulos W."/>
            <person name="He G."/>
            <person name="LaButti K."/>
            <person name="Lipzen A."/>
            <person name="Ng V."/>
            <person name="Riley R."/>
            <person name="Sandor L."/>
            <person name="Barry K."/>
            <person name="Martinez A.T."/>
            <person name="Xiao Y."/>
            <person name="Gibbons J.G."/>
            <person name="Terashima K."/>
            <person name="Grigoriev I.V."/>
            <person name="Hibbett D."/>
        </authorList>
    </citation>
    <scope>NUCLEOTIDE SEQUENCE</scope>
    <source>
        <strain evidence="1">ET3784</strain>
    </source>
</reference>
<protein>
    <submittedName>
        <fullName evidence="1">Uncharacterized protein</fullName>
    </submittedName>
</protein>
<sequence>MDPALHAPLNLRPLSVRPISAKNVAKQLGNFVEDFQARTTAAQGGNTAVTVQLQKLKDAMQEELERKK</sequence>
<comment type="caution">
    <text evidence="1">The sequence shown here is derived from an EMBL/GenBank/DDBJ whole genome shotgun (WGS) entry which is preliminary data.</text>
</comment>
<evidence type="ECO:0000313" key="2">
    <source>
        <dbReference type="Proteomes" id="UP001176059"/>
    </source>
</evidence>